<dbReference type="AlphaFoldDB" id="A0A1T4XH96"/>
<dbReference type="SUPFAM" id="SSF69304">
    <property type="entry name" value="Tricorn protease N-terminal domain"/>
    <property type="match status" value="1"/>
</dbReference>
<organism evidence="3 4">
    <name type="scientific">Prosthecobacter debontii</name>
    <dbReference type="NCBI Taxonomy" id="48467"/>
    <lineage>
        <taxon>Bacteria</taxon>
        <taxon>Pseudomonadati</taxon>
        <taxon>Verrucomicrobiota</taxon>
        <taxon>Verrucomicrobiia</taxon>
        <taxon>Verrucomicrobiales</taxon>
        <taxon>Verrucomicrobiaceae</taxon>
        <taxon>Prosthecobacter</taxon>
    </lineage>
</organism>
<dbReference type="InterPro" id="IPR011042">
    <property type="entry name" value="6-blade_b-propeller_TolB-like"/>
</dbReference>
<dbReference type="Proteomes" id="UP000190774">
    <property type="component" value="Unassembled WGS sequence"/>
</dbReference>
<dbReference type="Gene3D" id="2.120.10.30">
    <property type="entry name" value="TolB, C-terminal domain"/>
    <property type="match status" value="1"/>
</dbReference>
<dbReference type="Pfam" id="PF07676">
    <property type="entry name" value="PD40"/>
    <property type="match status" value="5"/>
</dbReference>
<gene>
    <name evidence="3" type="ORF">SAMN02745166_01425</name>
</gene>
<dbReference type="EMBL" id="FUYE01000004">
    <property type="protein sequence ID" value="SKA88481.1"/>
    <property type="molecule type" value="Genomic_DNA"/>
</dbReference>
<feature type="chain" id="PRO_5010546495" evidence="2">
    <location>
        <begin position="22"/>
        <end position="399"/>
    </location>
</feature>
<keyword evidence="4" id="KW-1185">Reference proteome</keyword>
<evidence type="ECO:0000313" key="4">
    <source>
        <dbReference type="Proteomes" id="UP000190774"/>
    </source>
</evidence>
<feature type="signal peptide" evidence="2">
    <location>
        <begin position="1"/>
        <end position="21"/>
    </location>
</feature>
<evidence type="ECO:0000256" key="1">
    <source>
        <dbReference type="ARBA" id="ARBA00009820"/>
    </source>
</evidence>
<dbReference type="InterPro" id="IPR011659">
    <property type="entry name" value="WD40"/>
</dbReference>
<dbReference type="PANTHER" id="PTHR36842:SF1">
    <property type="entry name" value="PROTEIN TOLB"/>
    <property type="match status" value="1"/>
</dbReference>
<comment type="similarity">
    <text evidence="1">Belongs to the TolB family.</text>
</comment>
<dbReference type="OrthoDB" id="9774911at2"/>
<proteinExistence type="inferred from homology"/>
<sequence length="399" mass="43697">MTFSRLLFLSLLLMMQPMAEAVTLPSWLKLPRLSKKEPLKLPQTKVLVGDFTGGTGESAKKALVDELTSSREFLLTAESPEFTLSGSSIGGRVTGKLTRADGKVVLERTYAAPGLDENLRGFSDDVIYAITGRPGLATSRLVFVSDRTGTKQIYMCDTRGREIQQITHHTYGAVSPSLSPDGTAVAYTAYRSGFPTVLVLDLGLGWERTVTDTPGTSFGAAFSPEGQRLALVMSFLGNPEIFVTDLNTNTAGCISDTVGAPSSPSWHPDGKQVIFSDDRGRGPRLFIAEVPEKGKNEARLYVWHTGYRFCTDPEFSPDGSSVAFTTQIGDETAVVVKEYPRGTVRVIQAEGAQHPSWSPNGRYLCYSQHGTLYVHDLRTSHRRAVLTQYGTISEPRWMR</sequence>
<dbReference type="PANTHER" id="PTHR36842">
    <property type="entry name" value="PROTEIN TOLB HOMOLOG"/>
    <property type="match status" value="1"/>
</dbReference>
<dbReference type="STRING" id="48467.SAMN02745166_01425"/>
<keyword evidence="2" id="KW-0732">Signal</keyword>
<protein>
    <submittedName>
        <fullName evidence="3">TolB protein</fullName>
    </submittedName>
</protein>
<reference evidence="4" key="1">
    <citation type="submission" date="2017-02" db="EMBL/GenBank/DDBJ databases">
        <authorList>
            <person name="Varghese N."/>
            <person name="Submissions S."/>
        </authorList>
    </citation>
    <scope>NUCLEOTIDE SEQUENCE [LARGE SCALE GENOMIC DNA]</scope>
    <source>
        <strain evidence="4">ATCC 700200</strain>
    </source>
</reference>
<accession>A0A1T4XH96</accession>
<name>A0A1T4XH96_9BACT</name>
<dbReference type="RefSeq" id="WP_078812631.1">
    <property type="nucleotide sequence ID" value="NZ_FUYE01000004.1"/>
</dbReference>
<evidence type="ECO:0000256" key="2">
    <source>
        <dbReference type="SAM" id="SignalP"/>
    </source>
</evidence>
<evidence type="ECO:0000313" key="3">
    <source>
        <dbReference type="EMBL" id="SKA88481.1"/>
    </source>
</evidence>